<feature type="compositionally biased region" description="Polar residues" evidence="1">
    <location>
        <begin position="306"/>
        <end position="333"/>
    </location>
</feature>
<gene>
    <name evidence="2" type="ORF">K7432_004939</name>
</gene>
<name>A0ABR2WXE6_9FUNG</name>
<feature type="region of interest" description="Disordered" evidence="1">
    <location>
        <begin position="435"/>
        <end position="559"/>
    </location>
</feature>
<feature type="compositionally biased region" description="Polar residues" evidence="1">
    <location>
        <begin position="16"/>
        <end position="38"/>
    </location>
</feature>
<feature type="compositionally biased region" description="Basic and acidic residues" evidence="1">
    <location>
        <begin position="596"/>
        <end position="634"/>
    </location>
</feature>
<keyword evidence="3" id="KW-1185">Reference proteome</keyword>
<organism evidence="2 3">
    <name type="scientific">Basidiobolus ranarum</name>
    <dbReference type="NCBI Taxonomy" id="34480"/>
    <lineage>
        <taxon>Eukaryota</taxon>
        <taxon>Fungi</taxon>
        <taxon>Fungi incertae sedis</taxon>
        <taxon>Zoopagomycota</taxon>
        <taxon>Entomophthoromycotina</taxon>
        <taxon>Basidiobolomycetes</taxon>
        <taxon>Basidiobolales</taxon>
        <taxon>Basidiobolaceae</taxon>
        <taxon>Basidiobolus</taxon>
    </lineage>
</organism>
<reference evidence="2 3" key="1">
    <citation type="submission" date="2023-04" db="EMBL/GenBank/DDBJ databases">
        <title>Genome of Basidiobolus ranarum AG-B5.</title>
        <authorList>
            <person name="Stajich J.E."/>
            <person name="Carter-House D."/>
            <person name="Gryganskyi A."/>
        </authorList>
    </citation>
    <scope>NUCLEOTIDE SEQUENCE [LARGE SCALE GENOMIC DNA]</scope>
    <source>
        <strain evidence="2 3">AG-B5</strain>
    </source>
</reference>
<evidence type="ECO:0000313" key="2">
    <source>
        <dbReference type="EMBL" id="KAK9766175.1"/>
    </source>
</evidence>
<feature type="compositionally biased region" description="Polar residues" evidence="1">
    <location>
        <begin position="435"/>
        <end position="447"/>
    </location>
</feature>
<comment type="caution">
    <text evidence="2">The sequence shown here is derived from an EMBL/GenBank/DDBJ whole genome shotgun (WGS) entry which is preliminary data.</text>
</comment>
<feature type="region of interest" description="Disordered" evidence="1">
    <location>
        <begin position="251"/>
        <end position="393"/>
    </location>
</feature>
<accession>A0ABR2WXE6</accession>
<dbReference type="Proteomes" id="UP001479436">
    <property type="component" value="Unassembled WGS sequence"/>
</dbReference>
<evidence type="ECO:0000313" key="3">
    <source>
        <dbReference type="Proteomes" id="UP001479436"/>
    </source>
</evidence>
<feature type="compositionally biased region" description="Polar residues" evidence="1">
    <location>
        <begin position="642"/>
        <end position="660"/>
    </location>
</feature>
<evidence type="ECO:0000256" key="1">
    <source>
        <dbReference type="SAM" id="MobiDB-lite"/>
    </source>
</evidence>
<feature type="compositionally biased region" description="Low complexity" evidence="1">
    <location>
        <begin position="346"/>
        <end position="357"/>
    </location>
</feature>
<feature type="compositionally biased region" description="Polar residues" evidence="1">
    <location>
        <begin position="504"/>
        <end position="516"/>
    </location>
</feature>
<feature type="compositionally biased region" description="Polar residues" evidence="1">
    <location>
        <begin position="256"/>
        <end position="277"/>
    </location>
</feature>
<feature type="compositionally biased region" description="Polar residues" evidence="1">
    <location>
        <begin position="536"/>
        <end position="559"/>
    </location>
</feature>
<feature type="region of interest" description="Disordered" evidence="1">
    <location>
        <begin position="571"/>
        <end position="660"/>
    </location>
</feature>
<feature type="compositionally biased region" description="Polar residues" evidence="1">
    <location>
        <begin position="571"/>
        <end position="586"/>
    </location>
</feature>
<proteinExistence type="predicted"/>
<feature type="region of interest" description="Disordered" evidence="1">
    <location>
        <begin position="1"/>
        <end position="44"/>
    </location>
</feature>
<feature type="compositionally biased region" description="Basic and acidic residues" evidence="1">
    <location>
        <begin position="489"/>
        <end position="503"/>
    </location>
</feature>
<protein>
    <submittedName>
        <fullName evidence="2">Uncharacterized protein</fullName>
    </submittedName>
</protein>
<sequence length="725" mass="78472">MNNFDSTRPSDDRSQDFQSNPITSGSVQQRATDPSFVNTPEFGLDSLNRDKSTLETSAHNILPGHDHSKPLYNEQDSFVNIPGSFPGDRSSNKNEGLAGLNSGNLTHDSQHRANPDVSTTLHSAKDTIGADIGSNNQYARNIKTTGLYDHTNTPDRVNPDVSATLQGTKNTIGADLGSNNPFNNQHDHLVDSGLYDISSANRGNHDIDQLTHDINRTSFDDKSAQDMEHLQQRSGLGANDDISTRAMHNVPMVSSHPASNPFSPNDSLSGRNESTLNEFEHDGNTGLGSTVDRQINEYKRDISNPAEHTSVASELGRSSESGANSGLDSNTYSDTHHSSHLENVLGSGATSGMASGAPILPMYQESSTHRDSAVDRNFGSNTNNPISSDNHETIKPHYDELTTEDVLIDSYGNPSRRPNPTGKKLAESNDITNITGHINHKNQNPISEHSDKNELTTEEVLTDSFGNPSRKTNPIAPKLVESNEITDITGHDQTEHRNFDSHSDYTFNPTNPQSDQPHGVSGVLNVAHSHDDSLAPSLQSSTNPQPDTFPQGGASTTGATDHLYRNLHTITTPTSNITDANTSNLGGDSRTLGDSSHVDSNDLPSTDRNKARHDNLSKAVTLKDNDSKSDELKNTHHHNLATLPSNSTHNDNGLSDETNNTAIHHDESTEATTGTASALGNIIMGKIKQVAGSILGNEDMKAEGYTTQIEAKRDLQEARDMHTRD</sequence>
<dbReference type="EMBL" id="JASJQH010000181">
    <property type="protein sequence ID" value="KAK9766175.1"/>
    <property type="molecule type" value="Genomic_DNA"/>
</dbReference>
<feature type="region of interest" description="Disordered" evidence="1">
    <location>
        <begin position="83"/>
        <end position="117"/>
    </location>
</feature>
<feature type="compositionally biased region" description="Polar residues" evidence="1">
    <location>
        <begin position="378"/>
        <end position="388"/>
    </location>
</feature>